<feature type="compositionally biased region" description="Acidic residues" evidence="3">
    <location>
        <begin position="94"/>
        <end position="103"/>
    </location>
</feature>
<feature type="domain" description="G-patch" evidence="4">
    <location>
        <begin position="32"/>
        <end position="78"/>
    </location>
</feature>
<dbReference type="InterPro" id="IPR045211">
    <property type="entry name" value="TFP11/STIP/Ntr1"/>
</dbReference>
<keyword evidence="6" id="KW-1185">Reference proteome</keyword>
<reference evidence="6" key="1">
    <citation type="journal article" date="2021" name="BMC Genomics">
        <title>Chromosome-level genome assembly and manually-curated proteome of model necrotroph Parastagonospora nodorum Sn15 reveals a genome-wide trove of candidate effector homologs, and redundancy of virulence-related functions within an accessory chromosome.</title>
        <authorList>
            <person name="Bertazzoni S."/>
            <person name="Jones D.A.B."/>
            <person name="Phan H.T."/>
            <person name="Tan K.-C."/>
            <person name="Hane J.K."/>
        </authorList>
    </citation>
    <scope>NUCLEOTIDE SEQUENCE [LARGE SCALE GENOMIC DNA]</scope>
    <source>
        <strain evidence="6">SN15 / ATCC MYA-4574 / FGSC 10173)</strain>
    </source>
</reference>
<feature type="region of interest" description="Disordered" evidence="3">
    <location>
        <begin position="593"/>
        <end position="613"/>
    </location>
</feature>
<evidence type="ECO:0000313" key="6">
    <source>
        <dbReference type="Proteomes" id="UP000663193"/>
    </source>
</evidence>
<feature type="region of interest" description="Disordered" evidence="3">
    <location>
        <begin position="1"/>
        <end position="35"/>
    </location>
</feature>
<protein>
    <recommendedName>
        <fullName evidence="4">G-patch domain-containing protein</fullName>
    </recommendedName>
</protein>
<comment type="similarity">
    <text evidence="1">Belongs to the TFP11/STIP family.</text>
</comment>
<dbReference type="EMBL" id="CP069031">
    <property type="protein sequence ID" value="QRC99022.1"/>
    <property type="molecule type" value="Genomic_DNA"/>
</dbReference>
<evidence type="ECO:0000259" key="4">
    <source>
        <dbReference type="PROSITE" id="PS50174"/>
    </source>
</evidence>
<dbReference type="VEuPathDB" id="FungiDB:JI435_063710"/>
<dbReference type="PROSITE" id="PS50174">
    <property type="entry name" value="G_PATCH"/>
    <property type="match status" value="1"/>
</dbReference>
<dbReference type="GO" id="GO:0003676">
    <property type="term" value="F:nucleic acid binding"/>
    <property type="evidence" value="ECO:0007669"/>
    <property type="project" value="InterPro"/>
</dbReference>
<dbReference type="GO" id="GO:0000390">
    <property type="term" value="P:spliceosomal complex disassembly"/>
    <property type="evidence" value="ECO:0007669"/>
    <property type="project" value="InterPro"/>
</dbReference>
<proteinExistence type="inferred from homology"/>
<gene>
    <name evidence="5" type="ORF">JI435_063710</name>
</gene>
<dbReference type="Pfam" id="PF01585">
    <property type="entry name" value="G-patch"/>
    <property type="match status" value="1"/>
</dbReference>
<dbReference type="Pfam" id="PF07842">
    <property type="entry name" value="GCFC"/>
    <property type="match status" value="1"/>
</dbReference>
<name>A0A7U2F618_PHANO</name>
<dbReference type="PANTHER" id="PTHR23329:SF1">
    <property type="entry name" value="TUFTELIN-INTERACTING PROTEIN 11"/>
    <property type="match status" value="1"/>
</dbReference>
<sequence>MDGDGDGQKRKRTFRQEPKKKAKLDDGSAKLKSGFGAKLLAKMGYTGEGGLGREGEGISEPIQVVMRGTKGGVGIVAEKSEQQRREERRKAEANGEEYVDTSEEERRQKKQKKAKAKGEARTAAPRPKKTVFEMEAAGMHVPLALQSIIDATTGASTPTSGVSLRGTDVVPFESSLQARVRRDLNSFSEAFEELQIEAEAIPAQEWALEKELEALERQMDEAEDMRLRLQSLRATSFKEACEGLKSLRAAYPSKPLHRESVAVIYPYFSDMIASWSPLDAALEDAAAAFTELADVIQPRSRRINTQTYTHPSEALVARTTIDEEEAIKRGTTSSYETMMLKVWLPIISSAVTQWDVKEPHPMVHLLETWTPVLPPFVAKRVLEQVTRKLSTSVHDWNPRKFKRSPHTWLVEWLPYLRPSDLDPKGTGLVSEVKRKLRHALQSIDLSRGPLAGMESWKKVFGKAEFDHLLTAHLVPRLAAYLRDNLEVNPAEQDLAPLEAVFAWKGLISNQTIGELLRAQFFPKFLDIIHQWLSSEEVVFGEVDKWIEWWRDEILKADINDLPSVAACWDEVYTLINQALDLGSARLTDLPAPRVESTRASPETPQFSKSVNMEAPRPAPQLDEMTFKDVVEEYCAEENLLMIPLREAHDTTGLPLFRITASASGKGGAIAYLKGDILWVQNKKDKSVWEPHGLDEALVAKAEGK</sequence>
<keyword evidence="2" id="KW-0175">Coiled coil</keyword>
<feature type="region of interest" description="Disordered" evidence="3">
    <location>
        <begin position="72"/>
        <end position="127"/>
    </location>
</feature>
<evidence type="ECO:0000256" key="3">
    <source>
        <dbReference type="SAM" id="MobiDB-lite"/>
    </source>
</evidence>
<dbReference type="PANTHER" id="PTHR23329">
    <property type="entry name" value="TUFTELIN-INTERACTING PROTEIN 11-RELATED"/>
    <property type="match status" value="1"/>
</dbReference>
<dbReference type="AlphaFoldDB" id="A0A7U2F618"/>
<feature type="compositionally biased region" description="Basic and acidic residues" evidence="3">
    <location>
        <begin position="14"/>
        <end position="29"/>
    </location>
</feature>
<organism evidence="5 6">
    <name type="scientific">Phaeosphaeria nodorum (strain SN15 / ATCC MYA-4574 / FGSC 10173)</name>
    <name type="common">Glume blotch fungus</name>
    <name type="synonym">Parastagonospora nodorum</name>
    <dbReference type="NCBI Taxonomy" id="321614"/>
    <lineage>
        <taxon>Eukaryota</taxon>
        <taxon>Fungi</taxon>
        <taxon>Dikarya</taxon>
        <taxon>Ascomycota</taxon>
        <taxon>Pezizomycotina</taxon>
        <taxon>Dothideomycetes</taxon>
        <taxon>Pleosporomycetidae</taxon>
        <taxon>Pleosporales</taxon>
        <taxon>Pleosporineae</taxon>
        <taxon>Phaeosphaeriaceae</taxon>
        <taxon>Parastagonospora</taxon>
    </lineage>
</organism>
<feature type="coiled-coil region" evidence="2">
    <location>
        <begin position="205"/>
        <end position="235"/>
    </location>
</feature>
<dbReference type="Proteomes" id="UP000663193">
    <property type="component" value="Chromosome 9"/>
</dbReference>
<evidence type="ECO:0000256" key="2">
    <source>
        <dbReference type="SAM" id="Coils"/>
    </source>
</evidence>
<accession>A0A7U2F618</accession>
<feature type="compositionally biased region" description="Basic and acidic residues" evidence="3">
    <location>
        <begin position="78"/>
        <end position="93"/>
    </location>
</feature>
<dbReference type="InterPro" id="IPR022783">
    <property type="entry name" value="GCFC_dom"/>
</dbReference>
<feature type="compositionally biased region" description="Polar residues" evidence="3">
    <location>
        <begin position="597"/>
        <end position="610"/>
    </location>
</feature>
<evidence type="ECO:0000256" key="1">
    <source>
        <dbReference type="ARBA" id="ARBA00010900"/>
    </source>
</evidence>
<dbReference type="SMART" id="SM00443">
    <property type="entry name" value="G_patch"/>
    <property type="match status" value="1"/>
</dbReference>
<evidence type="ECO:0000313" key="5">
    <source>
        <dbReference type="EMBL" id="QRC99022.1"/>
    </source>
</evidence>
<dbReference type="InterPro" id="IPR000467">
    <property type="entry name" value="G_patch_dom"/>
</dbReference>
<dbReference type="OrthoDB" id="4822at2759"/>